<dbReference type="Proteomes" id="UP001408356">
    <property type="component" value="Unassembled WGS sequence"/>
</dbReference>
<dbReference type="InterPro" id="IPR027417">
    <property type="entry name" value="P-loop_NTPase"/>
</dbReference>
<dbReference type="SMART" id="SM01024">
    <property type="entry name" value="BCS1_N"/>
    <property type="match status" value="1"/>
</dbReference>
<dbReference type="Pfam" id="PF25426">
    <property type="entry name" value="AAA_lid_BCS1"/>
    <property type="match status" value="1"/>
</dbReference>
<evidence type="ECO:0000256" key="12">
    <source>
        <dbReference type="RuleBase" id="RU003651"/>
    </source>
</evidence>
<dbReference type="InterPro" id="IPR050747">
    <property type="entry name" value="Mitochondrial_chaperone_BCS1"/>
</dbReference>
<dbReference type="Pfam" id="PF00004">
    <property type="entry name" value="AAA"/>
    <property type="match status" value="1"/>
</dbReference>
<feature type="domain" description="AAA+ ATPase" evidence="14">
    <location>
        <begin position="293"/>
        <end position="437"/>
    </location>
</feature>
<evidence type="ECO:0000259" key="14">
    <source>
        <dbReference type="SMART" id="SM00382"/>
    </source>
</evidence>
<dbReference type="EMBL" id="JARVKF010000224">
    <property type="protein sequence ID" value="KAK9420533.1"/>
    <property type="molecule type" value="Genomic_DNA"/>
</dbReference>
<accession>A0ABR2V0R4</accession>
<evidence type="ECO:0000256" key="6">
    <source>
        <dbReference type="ARBA" id="ARBA00022801"/>
    </source>
</evidence>
<dbReference type="PRINTS" id="PR00830">
    <property type="entry name" value="ENDOLAPTASE"/>
</dbReference>
<evidence type="ECO:0000313" key="17">
    <source>
        <dbReference type="Proteomes" id="UP001408356"/>
    </source>
</evidence>
<evidence type="ECO:0000256" key="2">
    <source>
        <dbReference type="ARBA" id="ARBA00007448"/>
    </source>
</evidence>
<dbReference type="PROSITE" id="PS00674">
    <property type="entry name" value="AAA"/>
    <property type="match status" value="1"/>
</dbReference>
<dbReference type="InterPro" id="IPR003960">
    <property type="entry name" value="ATPase_AAA_CS"/>
</dbReference>
<keyword evidence="9" id="KW-0496">Mitochondrion</keyword>
<feature type="compositionally biased region" description="Polar residues" evidence="13">
    <location>
        <begin position="588"/>
        <end position="606"/>
    </location>
</feature>
<evidence type="ECO:0000256" key="13">
    <source>
        <dbReference type="SAM" id="MobiDB-lite"/>
    </source>
</evidence>
<feature type="domain" description="BCS1 N-terminal" evidence="15">
    <location>
        <begin position="56"/>
        <end position="260"/>
    </location>
</feature>
<evidence type="ECO:0000256" key="4">
    <source>
        <dbReference type="ARBA" id="ARBA00022741"/>
    </source>
</evidence>
<keyword evidence="3" id="KW-0812">Transmembrane</keyword>
<dbReference type="PANTHER" id="PTHR23070">
    <property type="entry name" value="BCS1 AAA-TYPE ATPASE"/>
    <property type="match status" value="1"/>
</dbReference>
<organism evidence="16 17">
    <name type="scientific">Seiridium unicorne</name>
    <dbReference type="NCBI Taxonomy" id="138068"/>
    <lineage>
        <taxon>Eukaryota</taxon>
        <taxon>Fungi</taxon>
        <taxon>Dikarya</taxon>
        <taxon>Ascomycota</taxon>
        <taxon>Pezizomycotina</taxon>
        <taxon>Sordariomycetes</taxon>
        <taxon>Xylariomycetidae</taxon>
        <taxon>Amphisphaeriales</taxon>
        <taxon>Sporocadaceae</taxon>
        <taxon>Seiridium</taxon>
    </lineage>
</organism>
<evidence type="ECO:0000256" key="1">
    <source>
        <dbReference type="ARBA" id="ARBA00004434"/>
    </source>
</evidence>
<keyword evidence="10" id="KW-0472">Membrane</keyword>
<comment type="catalytic activity">
    <reaction evidence="11">
        <text>ATP + H2O = ADP + phosphate + H(+)</text>
        <dbReference type="Rhea" id="RHEA:13065"/>
        <dbReference type="ChEBI" id="CHEBI:15377"/>
        <dbReference type="ChEBI" id="CHEBI:15378"/>
        <dbReference type="ChEBI" id="CHEBI:30616"/>
        <dbReference type="ChEBI" id="CHEBI:43474"/>
        <dbReference type="ChEBI" id="CHEBI:456216"/>
    </reaction>
    <physiologicalReaction direction="left-to-right" evidence="11">
        <dbReference type="Rhea" id="RHEA:13066"/>
    </physiologicalReaction>
</comment>
<keyword evidence="8" id="KW-1133">Transmembrane helix</keyword>
<dbReference type="SUPFAM" id="SSF52540">
    <property type="entry name" value="P-loop containing nucleoside triphosphate hydrolases"/>
    <property type="match status" value="1"/>
</dbReference>
<keyword evidence="4 12" id="KW-0547">Nucleotide-binding</keyword>
<keyword evidence="17" id="KW-1185">Reference proteome</keyword>
<keyword evidence="7 12" id="KW-0067">ATP-binding</keyword>
<dbReference type="InterPro" id="IPR057495">
    <property type="entry name" value="AAA_lid_BCS1"/>
</dbReference>
<reference evidence="16 17" key="1">
    <citation type="journal article" date="2024" name="J. Plant Pathol.">
        <title>Sequence and assembly of the genome of Seiridium unicorne, isolate CBS 538.82, causal agent of cypress canker disease.</title>
        <authorList>
            <person name="Scali E."/>
            <person name="Rocca G.D."/>
            <person name="Danti R."/>
            <person name="Garbelotto M."/>
            <person name="Barberini S."/>
            <person name="Baroncelli R."/>
            <person name="Emiliani G."/>
        </authorList>
    </citation>
    <scope>NUCLEOTIDE SEQUENCE [LARGE SCALE GENOMIC DNA]</scope>
    <source>
        <strain evidence="16 17">BM-138-508</strain>
    </source>
</reference>
<keyword evidence="5" id="KW-0999">Mitochondrion inner membrane</keyword>
<evidence type="ECO:0000313" key="16">
    <source>
        <dbReference type="EMBL" id="KAK9420533.1"/>
    </source>
</evidence>
<dbReference type="Gene3D" id="3.40.50.300">
    <property type="entry name" value="P-loop containing nucleotide triphosphate hydrolases"/>
    <property type="match status" value="1"/>
</dbReference>
<dbReference type="GO" id="GO:0016787">
    <property type="term" value="F:hydrolase activity"/>
    <property type="evidence" value="ECO:0007669"/>
    <property type="project" value="UniProtKB-KW"/>
</dbReference>
<comment type="subcellular location">
    <subcellularLocation>
        <location evidence="1">Mitochondrion inner membrane</location>
        <topology evidence="1">Single-pass membrane protein</topology>
    </subcellularLocation>
</comment>
<comment type="similarity">
    <text evidence="2">Belongs to the AAA ATPase family. BCS1 subfamily.</text>
</comment>
<dbReference type="Pfam" id="PF08740">
    <property type="entry name" value="BCS1_N"/>
    <property type="match status" value="1"/>
</dbReference>
<feature type="region of interest" description="Disordered" evidence="13">
    <location>
        <begin position="580"/>
        <end position="649"/>
    </location>
</feature>
<evidence type="ECO:0000256" key="5">
    <source>
        <dbReference type="ARBA" id="ARBA00022792"/>
    </source>
</evidence>
<protein>
    <submittedName>
        <fullName evidence="16">P-loop containing nucleoside triphosphate hydrolase protein</fullName>
    </submittedName>
</protein>
<dbReference type="InterPro" id="IPR014851">
    <property type="entry name" value="BCS1_N"/>
</dbReference>
<dbReference type="InterPro" id="IPR003593">
    <property type="entry name" value="AAA+_ATPase"/>
</dbReference>
<feature type="region of interest" description="Disordered" evidence="13">
    <location>
        <begin position="542"/>
        <end position="563"/>
    </location>
</feature>
<comment type="caution">
    <text evidence="16">The sequence shown here is derived from an EMBL/GenBank/DDBJ whole genome shotgun (WGS) entry which is preliminary data.</text>
</comment>
<name>A0ABR2V0R4_9PEZI</name>
<gene>
    <name evidence="16" type="ORF">SUNI508_06273</name>
</gene>
<evidence type="ECO:0000259" key="15">
    <source>
        <dbReference type="SMART" id="SM01024"/>
    </source>
</evidence>
<evidence type="ECO:0000256" key="9">
    <source>
        <dbReference type="ARBA" id="ARBA00023128"/>
    </source>
</evidence>
<evidence type="ECO:0000256" key="3">
    <source>
        <dbReference type="ARBA" id="ARBA00022692"/>
    </source>
</evidence>
<proteinExistence type="inferred from homology"/>
<evidence type="ECO:0000256" key="10">
    <source>
        <dbReference type="ARBA" id="ARBA00023136"/>
    </source>
</evidence>
<dbReference type="InterPro" id="IPR003959">
    <property type="entry name" value="ATPase_AAA_core"/>
</dbReference>
<evidence type="ECO:0000256" key="11">
    <source>
        <dbReference type="ARBA" id="ARBA00048778"/>
    </source>
</evidence>
<evidence type="ECO:0000256" key="8">
    <source>
        <dbReference type="ARBA" id="ARBA00022989"/>
    </source>
</evidence>
<dbReference type="SMART" id="SM00382">
    <property type="entry name" value="AAA"/>
    <property type="match status" value="1"/>
</dbReference>
<sequence length="669" mass="74752">MVQRSLPLAFAGGAGMPGGTSLRHLFQQTTPGFSTLQSFFSTWLNLDITTLAVALTVFGAISTGTQQLKGIALEVYHWIVRFFTASVSIPGSDRLNREVLNWIGAKVLMKQETRILTASSEPVQSDAWEFRRTTIKRIDYHHEKRLPIQYLPTFGITWFFHDRNIFLVRRIADARTGSRNSYMSTESPDQYAVPPAGHEPLVVMCLGRSVKPIKTFLDLCRDFADKQRESFITVRASRNQYHRECWDTTILRPIRPLETVHMDKKAKEELVSDIANYLKSATRRFYTSRGIPYRRGYLLHGPPGTGKTSLSLALAGRFGLDLYILHVPTLREDAELERLFTSLPPQCIVLLEDIDAVGMKRKREPEDDDWDDKELRKHMAHLRNGRVTLSGLLNVLDGVTSQEGRIVIMTSNIADKLDEALVRPGRIDKMIFMGNIHGEAAEEMFLRMYAPDENDAPNAAETCANMSPEELADLASAFRSQVKDDLFTPAQLQGYLLNHRSHPETAVAGIQEWTKSEKARMDEAKKQEIELEILRVKRRNERKQKQLAAHTTENSAQIPVDGPSRLSGLLQGLVNSSSLGTGAVPAQPSVNNDNGASQNGASQNGTVHDAGTNDVRSVDKAWETQSSDGVSKETSETLEESLEAHATKGLPSIHELEDIVASLERSVHD</sequence>
<evidence type="ECO:0000256" key="7">
    <source>
        <dbReference type="ARBA" id="ARBA00022840"/>
    </source>
</evidence>
<keyword evidence="6 16" id="KW-0378">Hydrolase</keyword>